<comment type="caution">
    <text evidence="1">The sequence shown here is derived from an EMBL/GenBank/DDBJ whole genome shotgun (WGS) entry which is preliminary data.</text>
</comment>
<gene>
    <name evidence="1" type="ORF">FA95DRAFT_1610349</name>
</gene>
<keyword evidence="2" id="KW-1185">Reference proteome</keyword>
<evidence type="ECO:0000313" key="2">
    <source>
        <dbReference type="Proteomes" id="UP000814033"/>
    </source>
</evidence>
<sequence length="236" mass="26033">MALARVPFLLLAAAGTWLMLTPPQPPAPRAERQQLQGTERLFGKLVRIKAFAWKTSVIATLLSEALVLIFSFAGLFPPSLDRPLRATPNPTAAYALTPTVVLASIVTLLAGLLRLACYRALGPFFTFELALRPRHRLVTRGPYATVRHPSYVAVMSGIVATLLLHFGRGAWFWEAGLAGPRAKAGYALGWVAVEAWALASTLARVPQEDAMLRKHFPEEWDRWAAKVRWKLIPGVF</sequence>
<reference evidence="1" key="2">
    <citation type="journal article" date="2022" name="New Phytol.">
        <title>Evolutionary transition to the ectomycorrhizal habit in the genomes of a hyperdiverse lineage of mushroom-forming fungi.</title>
        <authorList>
            <person name="Looney B."/>
            <person name="Miyauchi S."/>
            <person name="Morin E."/>
            <person name="Drula E."/>
            <person name="Courty P.E."/>
            <person name="Kohler A."/>
            <person name="Kuo A."/>
            <person name="LaButti K."/>
            <person name="Pangilinan J."/>
            <person name="Lipzen A."/>
            <person name="Riley R."/>
            <person name="Andreopoulos W."/>
            <person name="He G."/>
            <person name="Johnson J."/>
            <person name="Nolan M."/>
            <person name="Tritt A."/>
            <person name="Barry K.W."/>
            <person name="Grigoriev I.V."/>
            <person name="Nagy L.G."/>
            <person name="Hibbett D."/>
            <person name="Henrissat B."/>
            <person name="Matheny P.B."/>
            <person name="Labbe J."/>
            <person name="Martin F.M."/>
        </authorList>
    </citation>
    <scope>NUCLEOTIDE SEQUENCE</scope>
    <source>
        <strain evidence="1">FP105234-sp</strain>
    </source>
</reference>
<accession>A0ACB8RDT9</accession>
<name>A0ACB8RDT9_9AGAM</name>
<organism evidence="1 2">
    <name type="scientific">Auriscalpium vulgare</name>
    <dbReference type="NCBI Taxonomy" id="40419"/>
    <lineage>
        <taxon>Eukaryota</taxon>
        <taxon>Fungi</taxon>
        <taxon>Dikarya</taxon>
        <taxon>Basidiomycota</taxon>
        <taxon>Agaricomycotina</taxon>
        <taxon>Agaricomycetes</taxon>
        <taxon>Russulales</taxon>
        <taxon>Auriscalpiaceae</taxon>
        <taxon>Auriscalpium</taxon>
    </lineage>
</organism>
<proteinExistence type="predicted"/>
<dbReference type="Proteomes" id="UP000814033">
    <property type="component" value="Unassembled WGS sequence"/>
</dbReference>
<evidence type="ECO:0000313" key="1">
    <source>
        <dbReference type="EMBL" id="KAI0042253.1"/>
    </source>
</evidence>
<reference evidence="1" key="1">
    <citation type="submission" date="2021-02" db="EMBL/GenBank/DDBJ databases">
        <authorList>
            <consortium name="DOE Joint Genome Institute"/>
            <person name="Ahrendt S."/>
            <person name="Looney B.P."/>
            <person name="Miyauchi S."/>
            <person name="Morin E."/>
            <person name="Drula E."/>
            <person name="Courty P.E."/>
            <person name="Chicoki N."/>
            <person name="Fauchery L."/>
            <person name="Kohler A."/>
            <person name="Kuo A."/>
            <person name="Labutti K."/>
            <person name="Pangilinan J."/>
            <person name="Lipzen A."/>
            <person name="Riley R."/>
            <person name="Andreopoulos W."/>
            <person name="He G."/>
            <person name="Johnson J."/>
            <person name="Barry K.W."/>
            <person name="Grigoriev I.V."/>
            <person name="Nagy L."/>
            <person name="Hibbett D."/>
            <person name="Henrissat B."/>
            <person name="Matheny P.B."/>
            <person name="Labbe J."/>
            <person name="Martin F."/>
        </authorList>
    </citation>
    <scope>NUCLEOTIDE SEQUENCE</scope>
    <source>
        <strain evidence="1">FP105234-sp</strain>
    </source>
</reference>
<dbReference type="EMBL" id="MU276076">
    <property type="protein sequence ID" value="KAI0042253.1"/>
    <property type="molecule type" value="Genomic_DNA"/>
</dbReference>
<protein>
    <submittedName>
        <fullName evidence="1">Uncharacterized protein</fullName>
    </submittedName>
</protein>